<dbReference type="GO" id="GO:0000724">
    <property type="term" value="P:double-strand break repair via homologous recombination"/>
    <property type="evidence" value="ECO:0007669"/>
    <property type="project" value="TreeGrafter"/>
</dbReference>
<comment type="catalytic activity">
    <reaction evidence="4">
        <text>Couples ATP hydrolysis with the unwinding of duplex DNA by translocating in the 3'-5' direction.</text>
        <dbReference type="EC" id="5.6.2.4"/>
    </reaction>
</comment>
<dbReference type="PANTHER" id="PTHR13710:SF105">
    <property type="entry name" value="ATP-DEPENDENT DNA HELICASE Q1"/>
    <property type="match status" value="1"/>
</dbReference>
<dbReference type="Gene3D" id="3.40.50.300">
    <property type="entry name" value="P-loop containing nucleotide triphosphate hydrolases"/>
    <property type="match status" value="1"/>
</dbReference>
<comment type="caution">
    <text evidence="8">The sequence shown here is derived from an EMBL/GenBank/DDBJ whole genome shotgun (WGS) entry which is preliminary data.</text>
</comment>
<evidence type="ECO:0000259" key="7">
    <source>
        <dbReference type="PROSITE" id="PS51192"/>
    </source>
</evidence>
<dbReference type="GO" id="GO:0003677">
    <property type="term" value="F:DNA binding"/>
    <property type="evidence" value="ECO:0007669"/>
    <property type="project" value="UniProtKB-KW"/>
</dbReference>
<keyword evidence="9" id="KW-1185">Reference proteome</keyword>
<dbReference type="PROSITE" id="PS51192">
    <property type="entry name" value="HELICASE_ATP_BIND_1"/>
    <property type="match status" value="1"/>
</dbReference>
<dbReference type="EMBL" id="JARJLG010000350">
    <property type="protein sequence ID" value="KAJ7715361.1"/>
    <property type="molecule type" value="Genomic_DNA"/>
</dbReference>
<dbReference type="PANTHER" id="PTHR13710">
    <property type="entry name" value="DNA HELICASE RECQ FAMILY MEMBER"/>
    <property type="match status" value="1"/>
</dbReference>
<organism evidence="8 9">
    <name type="scientific">Mycena maculata</name>
    <dbReference type="NCBI Taxonomy" id="230809"/>
    <lineage>
        <taxon>Eukaryota</taxon>
        <taxon>Fungi</taxon>
        <taxon>Dikarya</taxon>
        <taxon>Basidiomycota</taxon>
        <taxon>Agaricomycotina</taxon>
        <taxon>Agaricomycetes</taxon>
        <taxon>Agaricomycetidae</taxon>
        <taxon>Agaricales</taxon>
        <taxon>Marasmiineae</taxon>
        <taxon>Mycenaceae</taxon>
        <taxon>Mycena</taxon>
    </lineage>
</organism>
<dbReference type="InterPro" id="IPR011545">
    <property type="entry name" value="DEAD/DEAH_box_helicase_dom"/>
</dbReference>
<feature type="region of interest" description="Disordered" evidence="6">
    <location>
        <begin position="1"/>
        <end position="25"/>
    </location>
</feature>
<evidence type="ECO:0000313" key="8">
    <source>
        <dbReference type="EMBL" id="KAJ7715361.1"/>
    </source>
</evidence>
<dbReference type="GO" id="GO:0005524">
    <property type="term" value="F:ATP binding"/>
    <property type="evidence" value="ECO:0007669"/>
    <property type="project" value="InterPro"/>
</dbReference>
<protein>
    <recommendedName>
        <fullName evidence="5">DNA 3'-5' helicase</fullName>
        <ecNumber evidence="5">5.6.2.4</ecNumber>
    </recommendedName>
</protein>
<dbReference type="InterPro" id="IPR014001">
    <property type="entry name" value="Helicase_ATP-bd"/>
</dbReference>
<dbReference type="AlphaFoldDB" id="A0AAD7MGK8"/>
<reference evidence="8" key="1">
    <citation type="submission" date="2023-03" db="EMBL/GenBank/DDBJ databases">
        <title>Massive genome expansion in bonnet fungi (Mycena s.s.) driven by repeated elements and novel gene families across ecological guilds.</title>
        <authorList>
            <consortium name="Lawrence Berkeley National Laboratory"/>
            <person name="Harder C.B."/>
            <person name="Miyauchi S."/>
            <person name="Viragh M."/>
            <person name="Kuo A."/>
            <person name="Thoen E."/>
            <person name="Andreopoulos B."/>
            <person name="Lu D."/>
            <person name="Skrede I."/>
            <person name="Drula E."/>
            <person name="Henrissat B."/>
            <person name="Morin E."/>
            <person name="Kohler A."/>
            <person name="Barry K."/>
            <person name="LaButti K."/>
            <person name="Morin E."/>
            <person name="Salamov A."/>
            <person name="Lipzen A."/>
            <person name="Mereny Z."/>
            <person name="Hegedus B."/>
            <person name="Baldrian P."/>
            <person name="Stursova M."/>
            <person name="Weitz H."/>
            <person name="Taylor A."/>
            <person name="Grigoriev I.V."/>
            <person name="Nagy L.G."/>
            <person name="Martin F."/>
            <person name="Kauserud H."/>
        </authorList>
    </citation>
    <scope>NUCLEOTIDE SEQUENCE</scope>
    <source>
        <strain evidence="8">CBHHK188m</strain>
    </source>
</reference>
<evidence type="ECO:0000256" key="2">
    <source>
        <dbReference type="ARBA" id="ARBA00023125"/>
    </source>
</evidence>
<evidence type="ECO:0000256" key="4">
    <source>
        <dbReference type="ARBA" id="ARBA00034617"/>
    </source>
</evidence>
<dbReference type="Pfam" id="PF00270">
    <property type="entry name" value="DEAD"/>
    <property type="match status" value="1"/>
</dbReference>
<dbReference type="GO" id="GO:0005737">
    <property type="term" value="C:cytoplasm"/>
    <property type="evidence" value="ECO:0007669"/>
    <property type="project" value="TreeGrafter"/>
</dbReference>
<name>A0AAD7MGK8_9AGAR</name>
<proteinExistence type="inferred from homology"/>
<evidence type="ECO:0000256" key="6">
    <source>
        <dbReference type="SAM" id="MobiDB-lite"/>
    </source>
</evidence>
<keyword evidence="2" id="KW-0238">DNA-binding</keyword>
<evidence type="ECO:0000256" key="5">
    <source>
        <dbReference type="ARBA" id="ARBA00034808"/>
    </source>
</evidence>
<evidence type="ECO:0000313" key="9">
    <source>
        <dbReference type="Proteomes" id="UP001215280"/>
    </source>
</evidence>
<dbReference type="GO" id="GO:0016787">
    <property type="term" value="F:hydrolase activity"/>
    <property type="evidence" value="ECO:0007669"/>
    <property type="project" value="UniProtKB-KW"/>
</dbReference>
<evidence type="ECO:0000256" key="1">
    <source>
        <dbReference type="ARBA" id="ARBA00005446"/>
    </source>
</evidence>
<evidence type="ECO:0000256" key="3">
    <source>
        <dbReference type="ARBA" id="ARBA00023235"/>
    </source>
</evidence>
<sequence length="252" mass="28068">MSSGLCSVGIGSPGTPRRRPAKSVTRLQGTRPAKLTYAEISAQLVTLLALTFIPELWQIYLISRILRGFDSIFLAGTGYGKSLIFEGLAVLGGNKKVVIVISPLKALERDQVDQARKKGIRAILINEDNTKSASLWKEARTTAQLVYISPEMACSDSFVQLWKDSKFRTRITTLFIDEAHCIHEWGDEFRPEYKKLEMLRSYTGQEVPIVACTATASTPTFDTIWNSLGFGNRPFWGIDVGSDRHNLLQPCP</sequence>
<feature type="domain" description="Helicase ATP-binding" evidence="7">
    <location>
        <begin position="62"/>
        <end position="234"/>
    </location>
</feature>
<dbReference type="Proteomes" id="UP001215280">
    <property type="component" value="Unassembled WGS sequence"/>
</dbReference>
<dbReference type="GO" id="GO:0043138">
    <property type="term" value="F:3'-5' DNA helicase activity"/>
    <property type="evidence" value="ECO:0007669"/>
    <property type="project" value="UniProtKB-EC"/>
</dbReference>
<accession>A0AAD7MGK8</accession>
<dbReference type="EC" id="5.6.2.4" evidence="5"/>
<gene>
    <name evidence="8" type="ORF">DFH07DRAFT_785626</name>
</gene>
<keyword evidence="3" id="KW-0413">Isomerase</keyword>
<dbReference type="InterPro" id="IPR027417">
    <property type="entry name" value="P-loop_NTPase"/>
</dbReference>
<dbReference type="GO" id="GO:0009378">
    <property type="term" value="F:four-way junction helicase activity"/>
    <property type="evidence" value="ECO:0007669"/>
    <property type="project" value="TreeGrafter"/>
</dbReference>
<dbReference type="SUPFAM" id="SSF52540">
    <property type="entry name" value="P-loop containing nucleoside triphosphate hydrolases"/>
    <property type="match status" value="1"/>
</dbReference>
<dbReference type="GO" id="GO:0005694">
    <property type="term" value="C:chromosome"/>
    <property type="evidence" value="ECO:0007669"/>
    <property type="project" value="TreeGrafter"/>
</dbReference>
<dbReference type="SMART" id="SM00487">
    <property type="entry name" value="DEXDc"/>
    <property type="match status" value="1"/>
</dbReference>
<keyword evidence="8" id="KW-0378">Hydrolase</keyword>
<comment type="similarity">
    <text evidence="1">Belongs to the helicase family. RecQ subfamily.</text>
</comment>